<keyword evidence="5" id="KW-1185">Reference proteome</keyword>
<evidence type="ECO:0000313" key="4">
    <source>
        <dbReference type="EMBL" id="UJO18512.1"/>
    </source>
</evidence>
<dbReference type="Gene3D" id="2.120.10.30">
    <property type="entry name" value="TolB, C-terminal domain"/>
    <property type="match status" value="1"/>
</dbReference>
<dbReference type="KEGG" id="ffu:CLAFUR5_06894"/>
<comment type="subcellular location">
    <subcellularLocation>
        <location evidence="1">Secreted</location>
    </subcellularLocation>
</comment>
<accession>A0A9Q8P9U6</accession>
<name>A0A9Q8P9U6_PASFU</name>
<dbReference type="InterPro" id="IPR017996">
    <property type="entry name" value="MRJP/yellow-related"/>
</dbReference>
<dbReference type="PANTHER" id="PTHR10009:SF18">
    <property type="entry name" value="PROTEIN YELLOW-LIKE PROTEIN"/>
    <property type="match status" value="1"/>
</dbReference>
<sequence>MYSFMAMLITTLGPSPINIKMATMAKTALAGLALLQLATGYSPSDIRTDPLTAGPPLEIVHYFGGQWPTGIAVSATGRKFACYPASLDIMNTYNGLNNVVQVQELTGIDTETPYPNRTYNQSPGGAVNRLSLPAVTKGDPNHLLGVQSVVIDSRDTLWILDTGRVQDLTNLASPMLPATVPGGPKLINIDLTTNQIVNTIIFTSDLVKPASYLNDVRIDCARNAAYLTDSSLEGDNAIVYVDITTGKGTRMPFKETKAIYGSVPFVYGEPMYQVASAAQALKPGYITFGADGIAISPDMNTLYFSVIGGRFLYSVPTAALRGGDFNAAQRQVNNLGEKGISDGMESDSNGIVYAGNVEQDAISMYNPLTTFATVFVRDPRINWVDTMSIATDWYLYFTVNQLNYLNAIYPGQGLPLLDRRKKPYVAFRVKLPNGGQKI</sequence>
<keyword evidence="3" id="KW-0964">Secreted</keyword>
<dbReference type="Pfam" id="PF03022">
    <property type="entry name" value="MRJP"/>
    <property type="match status" value="1"/>
</dbReference>
<dbReference type="SUPFAM" id="SSF101898">
    <property type="entry name" value="NHL repeat"/>
    <property type="match status" value="1"/>
</dbReference>
<organism evidence="4 5">
    <name type="scientific">Passalora fulva</name>
    <name type="common">Tomato leaf mold</name>
    <name type="synonym">Cladosporium fulvum</name>
    <dbReference type="NCBI Taxonomy" id="5499"/>
    <lineage>
        <taxon>Eukaryota</taxon>
        <taxon>Fungi</taxon>
        <taxon>Dikarya</taxon>
        <taxon>Ascomycota</taxon>
        <taxon>Pezizomycotina</taxon>
        <taxon>Dothideomycetes</taxon>
        <taxon>Dothideomycetidae</taxon>
        <taxon>Mycosphaerellales</taxon>
        <taxon>Mycosphaerellaceae</taxon>
        <taxon>Fulvia</taxon>
    </lineage>
</organism>
<evidence type="ECO:0000256" key="3">
    <source>
        <dbReference type="ARBA" id="ARBA00022525"/>
    </source>
</evidence>
<dbReference type="Proteomes" id="UP000756132">
    <property type="component" value="Chromosome 6"/>
</dbReference>
<dbReference type="AlphaFoldDB" id="A0A9Q8P9U6"/>
<protein>
    <recommendedName>
        <fullName evidence="6">Major royal jelly protein</fullName>
    </recommendedName>
</protein>
<evidence type="ECO:0000256" key="1">
    <source>
        <dbReference type="ARBA" id="ARBA00004613"/>
    </source>
</evidence>
<dbReference type="RefSeq" id="XP_047762878.1">
    <property type="nucleotide sequence ID" value="XM_047906042.1"/>
</dbReference>
<gene>
    <name evidence="4" type="ORF">CLAFUR5_06894</name>
</gene>
<comment type="similarity">
    <text evidence="2">Belongs to the major royal jelly protein family.</text>
</comment>
<dbReference type="OrthoDB" id="7776143at2759"/>
<dbReference type="PANTHER" id="PTHR10009">
    <property type="entry name" value="PROTEIN YELLOW-RELATED"/>
    <property type="match status" value="1"/>
</dbReference>
<evidence type="ECO:0000256" key="2">
    <source>
        <dbReference type="ARBA" id="ARBA00009127"/>
    </source>
</evidence>
<evidence type="ECO:0000313" key="5">
    <source>
        <dbReference type="Proteomes" id="UP000756132"/>
    </source>
</evidence>
<reference evidence="4" key="2">
    <citation type="journal article" date="2022" name="Microb. Genom.">
        <title>A chromosome-scale genome assembly of the tomato pathogen Cladosporium fulvum reveals a compartmentalized genome architecture and the presence of a dispensable chromosome.</title>
        <authorList>
            <person name="Zaccaron A.Z."/>
            <person name="Chen L.H."/>
            <person name="Samaras A."/>
            <person name="Stergiopoulos I."/>
        </authorList>
    </citation>
    <scope>NUCLEOTIDE SEQUENCE</scope>
    <source>
        <strain evidence="4">Race5_Kim</strain>
    </source>
</reference>
<dbReference type="InterPro" id="IPR011042">
    <property type="entry name" value="6-blade_b-propeller_TolB-like"/>
</dbReference>
<proteinExistence type="inferred from homology"/>
<dbReference type="GeneID" id="71986772"/>
<dbReference type="GO" id="GO:0005576">
    <property type="term" value="C:extracellular region"/>
    <property type="evidence" value="ECO:0007669"/>
    <property type="project" value="UniProtKB-SubCell"/>
</dbReference>
<reference evidence="4" key="1">
    <citation type="submission" date="2021-12" db="EMBL/GenBank/DDBJ databases">
        <authorList>
            <person name="Zaccaron A."/>
            <person name="Stergiopoulos I."/>
        </authorList>
    </citation>
    <scope>NUCLEOTIDE SEQUENCE</scope>
    <source>
        <strain evidence="4">Race5_Kim</strain>
    </source>
</reference>
<dbReference type="EMBL" id="CP090168">
    <property type="protein sequence ID" value="UJO18512.1"/>
    <property type="molecule type" value="Genomic_DNA"/>
</dbReference>
<evidence type="ECO:0008006" key="6">
    <source>
        <dbReference type="Google" id="ProtNLM"/>
    </source>
</evidence>